<proteinExistence type="predicted"/>
<name>A0A0D6Z5B5_9BACI</name>
<protein>
    <submittedName>
        <fullName evidence="2">Uncharacterized protein</fullName>
    </submittedName>
</protein>
<organism evidence="2 3">
    <name type="scientific">Mesobacillus subterraneus</name>
    <dbReference type="NCBI Taxonomy" id="285983"/>
    <lineage>
        <taxon>Bacteria</taxon>
        <taxon>Bacillati</taxon>
        <taxon>Bacillota</taxon>
        <taxon>Bacilli</taxon>
        <taxon>Bacillales</taxon>
        <taxon>Bacillaceae</taxon>
        <taxon>Mesobacillus</taxon>
    </lineage>
</organism>
<evidence type="ECO:0000256" key="1">
    <source>
        <dbReference type="SAM" id="Phobius"/>
    </source>
</evidence>
<keyword evidence="1" id="KW-0472">Membrane</keyword>
<dbReference type="AlphaFoldDB" id="A0A0D6Z5B5"/>
<keyword evidence="3" id="KW-1185">Reference proteome</keyword>
<dbReference type="Proteomes" id="UP000032512">
    <property type="component" value="Unassembled WGS sequence"/>
</dbReference>
<accession>A0A0D6Z5B5</accession>
<keyword evidence="1" id="KW-1133">Transmembrane helix</keyword>
<evidence type="ECO:0000313" key="3">
    <source>
        <dbReference type="Proteomes" id="UP000032512"/>
    </source>
</evidence>
<dbReference type="EMBL" id="JXIQ01000146">
    <property type="protein sequence ID" value="KIY20934.1"/>
    <property type="molecule type" value="Genomic_DNA"/>
</dbReference>
<evidence type="ECO:0000313" key="2">
    <source>
        <dbReference type="EMBL" id="KIY20934.1"/>
    </source>
</evidence>
<gene>
    <name evidence="2" type="ORF">UB32_16420</name>
</gene>
<reference evidence="2 3" key="1">
    <citation type="submission" date="2015-01" db="EMBL/GenBank/DDBJ databases">
        <title>Draft genome sequences of the supercritical CO2 tolerant bacteria Bacillus subterraneus MITOT1 and Bacillus cereus MIT0214.</title>
        <authorList>
            <person name="Peet K.C."/>
            <person name="Thompson J.R."/>
        </authorList>
    </citation>
    <scope>NUCLEOTIDE SEQUENCE [LARGE SCALE GENOMIC DNA]</scope>
    <source>
        <strain evidence="2 3">MITOT1</strain>
    </source>
</reference>
<feature type="transmembrane region" description="Helical" evidence="1">
    <location>
        <begin position="84"/>
        <end position="101"/>
    </location>
</feature>
<keyword evidence="1" id="KW-0812">Transmembrane</keyword>
<comment type="caution">
    <text evidence="2">The sequence shown here is derived from an EMBL/GenBank/DDBJ whole genome shotgun (WGS) entry which is preliminary data.</text>
</comment>
<sequence>MESASLACVFAQAKTVINAYKGSGYKIEKGGKPYARIQTSLSNAGPEVGLWITIFRWLGWWIIGRSLVLPTAILWWFWWLWIPAIPAISNVPMLPAWILLLKNNRKGASRLASPLFI</sequence>